<dbReference type="GO" id="GO:0004252">
    <property type="term" value="F:serine-type endopeptidase activity"/>
    <property type="evidence" value="ECO:0007669"/>
    <property type="project" value="UniProtKB-UniRule"/>
</dbReference>
<dbReference type="SUPFAM" id="SSF53474">
    <property type="entry name" value="alpha/beta-Hydrolases"/>
    <property type="match status" value="1"/>
</dbReference>
<dbReference type="FunFam" id="3.40.50.1820:FF:000005">
    <property type="entry name" value="Prolyl endopeptidase"/>
    <property type="match status" value="1"/>
</dbReference>
<evidence type="ECO:0000256" key="4">
    <source>
        <dbReference type="ARBA" id="ARBA00022801"/>
    </source>
</evidence>
<comment type="similarity">
    <text evidence="2 7">Belongs to the peptidase S9A family.</text>
</comment>
<dbReference type="InterPro" id="IPR029058">
    <property type="entry name" value="AB_hydrolase_fold"/>
</dbReference>
<dbReference type="InterPro" id="IPR051543">
    <property type="entry name" value="Serine_Peptidase_S9A"/>
</dbReference>
<feature type="domain" description="Peptidase S9A N-terminal" evidence="9">
    <location>
        <begin position="112"/>
        <end position="535"/>
    </location>
</feature>
<dbReference type="EC" id="3.4.21.-" evidence="7"/>
<dbReference type="InterPro" id="IPR002471">
    <property type="entry name" value="Pept_S9_AS"/>
</dbReference>
<evidence type="ECO:0000259" key="8">
    <source>
        <dbReference type="Pfam" id="PF00326"/>
    </source>
</evidence>
<gene>
    <name evidence="10" type="ORF">CLEI1391_LOCUS5951</name>
</gene>
<dbReference type="SUPFAM" id="SSF50993">
    <property type="entry name" value="Peptidase/esterase 'gauge' domain"/>
    <property type="match status" value="1"/>
</dbReference>
<protein>
    <recommendedName>
        <fullName evidence="7">Prolyl endopeptidase</fullName>
        <ecNumber evidence="7">3.4.21.-</ecNumber>
    </recommendedName>
</protein>
<accession>A0A7S0RCI9</accession>
<dbReference type="AlphaFoldDB" id="A0A7S0RCI9"/>
<sequence length="836" mass="91052">MGRRNTVVAGAAAAAGGLLTGLLLGRKAGGSGGGVNLRKLTNGNARWMSDKERAVAGALAAAGKGHVFRAWPPPGVNDGAKRAVLAAAGAALEGAAGGAELEAARQSVLVPPVAPRERKVLEAHGDARVDEYYWLRDDARKDPRVLEHLAKENEYTRAMLADTEALQEALYREMRGRIKEEDQSVPERSHGYYYYTRTGEGQQYKVHCRRAVPPGAGAPTERDTLDEAQPEEVLLDENRRKEEGRHTFYMVGGAEPSPNHKLYAWSEDTVGGEKFTLHVKDLATGAEVMAPLPGTSGDIEWGADNATLFYVVKDHLDRPYKVLRHTIGRPAAEDVVVFEEKDESFYVGIHKSRSEAVIFISAGSAVTSEVWYVRADAPGDAPRVILPRVQDVEYSVSHRGSHFYITLRDQGRPNSELRVAHMDKPEAQTVLLPHSRDVKLEHVSLSAHYLAVFERSGGLQRVRVYGLPAGNGAPTAALDPATATEVAFEEPAYSMGGGGLGDFDSPVLRLHYSSLTTPSSVIDYHMGTGARATKKVAPVLGGFAASDYVTQRTWATAPDGVQVPVSFVYRKGVAKLDGSDPLLLNGYGSYEISNDAYFSSSRLCLLDRGWVFAIAHIRGGGEMGRYWYEDGKYLKKKNTFTDFIAAAEHLVSQRLTRPDRLCIEGRSAGGLLMGAVVNMRPDLFAASIMGVPFVDALTTMLDETIPLTIIEWEEWGNPKTKEFYDYMKSYSPVDNVRPGVVYPHILATGGLHDPRVGYWEPAKLVAKLRGARDPGSPPRALLLKMELGAGHFSVTGRFERLKEVAFEYAFLLKVQGMLGVSPVPGSATQPVAPAKL</sequence>
<evidence type="ECO:0000256" key="7">
    <source>
        <dbReference type="RuleBase" id="RU368024"/>
    </source>
</evidence>
<keyword evidence="3 7" id="KW-0645">Protease</keyword>
<dbReference type="Gene3D" id="2.130.10.120">
    <property type="entry name" value="Prolyl oligopeptidase, N-terminal domain"/>
    <property type="match status" value="1"/>
</dbReference>
<keyword evidence="4 7" id="KW-0378">Hydrolase</keyword>
<evidence type="ECO:0000256" key="2">
    <source>
        <dbReference type="ARBA" id="ARBA00005228"/>
    </source>
</evidence>
<dbReference type="Pfam" id="PF00326">
    <property type="entry name" value="Peptidase_S9"/>
    <property type="match status" value="1"/>
</dbReference>
<dbReference type="PROSITE" id="PS00708">
    <property type="entry name" value="PRO_ENDOPEP_SER"/>
    <property type="match status" value="1"/>
</dbReference>
<comment type="catalytic activity">
    <reaction evidence="1">
        <text>Hydrolysis of Pro-|-Xaa &gt;&gt; Ala-|-Xaa in oligopeptides.</text>
        <dbReference type="EC" id="3.4.21.26"/>
    </reaction>
</comment>
<dbReference type="Gene3D" id="3.40.50.1820">
    <property type="entry name" value="alpha/beta hydrolase"/>
    <property type="match status" value="1"/>
</dbReference>
<evidence type="ECO:0000256" key="1">
    <source>
        <dbReference type="ARBA" id="ARBA00001070"/>
    </source>
</evidence>
<dbReference type="InterPro" id="IPR023302">
    <property type="entry name" value="Pept_S9A_N"/>
</dbReference>
<dbReference type="EMBL" id="HBFB01010441">
    <property type="protein sequence ID" value="CAD8673697.1"/>
    <property type="molecule type" value="Transcribed_RNA"/>
</dbReference>
<dbReference type="InterPro" id="IPR002470">
    <property type="entry name" value="Peptidase_S9A"/>
</dbReference>
<evidence type="ECO:0000256" key="6">
    <source>
        <dbReference type="ARBA" id="ARBA00045448"/>
    </source>
</evidence>
<organism evidence="10">
    <name type="scientific">Chlamydomonas leiostraca</name>
    <dbReference type="NCBI Taxonomy" id="1034604"/>
    <lineage>
        <taxon>Eukaryota</taxon>
        <taxon>Viridiplantae</taxon>
        <taxon>Chlorophyta</taxon>
        <taxon>core chlorophytes</taxon>
        <taxon>Chlorophyceae</taxon>
        <taxon>CS clade</taxon>
        <taxon>Chlamydomonadales</taxon>
        <taxon>Chlamydomonadaceae</taxon>
        <taxon>Chlamydomonas</taxon>
    </lineage>
</organism>
<evidence type="ECO:0000259" key="9">
    <source>
        <dbReference type="Pfam" id="PF02897"/>
    </source>
</evidence>
<comment type="function">
    <text evidence="6">Serine peptidase whose precise substrate specificity remains unclear. Does not cleave peptides after a arginine or lysine residue. Regulates trans-Golgi network morphology and sorting by regulating the membrane binding of the AP-1 complex. May play a role in the regulation of synaptic vesicle exocytosis.</text>
</comment>
<dbReference type="InterPro" id="IPR001375">
    <property type="entry name" value="Peptidase_S9_cat"/>
</dbReference>
<evidence type="ECO:0000256" key="3">
    <source>
        <dbReference type="ARBA" id="ARBA00022670"/>
    </source>
</evidence>
<dbReference type="PANTHER" id="PTHR11757:SF19">
    <property type="entry name" value="PROLYL ENDOPEPTIDASE-LIKE"/>
    <property type="match status" value="1"/>
</dbReference>
<reference evidence="10" key="1">
    <citation type="submission" date="2021-01" db="EMBL/GenBank/DDBJ databases">
        <authorList>
            <person name="Corre E."/>
            <person name="Pelletier E."/>
            <person name="Niang G."/>
            <person name="Scheremetjew M."/>
            <person name="Finn R."/>
            <person name="Kale V."/>
            <person name="Holt S."/>
            <person name="Cochrane G."/>
            <person name="Meng A."/>
            <person name="Brown T."/>
            <person name="Cohen L."/>
        </authorList>
    </citation>
    <scope>NUCLEOTIDE SEQUENCE</scope>
    <source>
        <strain evidence="10">SAG 11-49</strain>
    </source>
</reference>
<dbReference type="PRINTS" id="PR00862">
    <property type="entry name" value="PROLIGOPTASE"/>
</dbReference>
<dbReference type="GO" id="GO:0006508">
    <property type="term" value="P:proteolysis"/>
    <property type="evidence" value="ECO:0007669"/>
    <property type="project" value="UniProtKB-KW"/>
</dbReference>
<name>A0A7S0RCI9_9CHLO</name>
<dbReference type="Pfam" id="PF02897">
    <property type="entry name" value="Peptidase_S9_N"/>
    <property type="match status" value="1"/>
</dbReference>
<evidence type="ECO:0000313" key="10">
    <source>
        <dbReference type="EMBL" id="CAD8673697.1"/>
    </source>
</evidence>
<evidence type="ECO:0000256" key="5">
    <source>
        <dbReference type="ARBA" id="ARBA00022825"/>
    </source>
</evidence>
<feature type="domain" description="Peptidase S9 prolyl oligopeptidase catalytic" evidence="8">
    <location>
        <begin position="598"/>
        <end position="814"/>
    </location>
</feature>
<keyword evidence="5 7" id="KW-0720">Serine protease</keyword>
<proteinExistence type="inferred from homology"/>
<dbReference type="PANTHER" id="PTHR11757">
    <property type="entry name" value="PROTEASE FAMILY S9A OLIGOPEPTIDASE"/>
    <property type="match status" value="1"/>
</dbReference>